<dbReference type="Pfam" id="PF03446">
    <property type="entry name" value="NAD_binding_2"/>
    <property type="match status" value="1"/>
</dbReference>
<evidence type="ECO:0000259" key="3">
    <source>
        <dbReference type="Pfam" id="PF03446"/>
    </source>
</evidence>
<dbReference type="PIRSF" id="PIRSF000103">
    <property type="entry name" value="HIBADH"/>
    <property type="match status" value="1"/>
</dbReference>
<dbReference type="Gene3D" id="3.40.50.720">
    <property type="entry name" value="NAD(P)-binding Rossmann-like Domain"/>
    <property type="match status" value="1"/>
</dbReference>
<organism evidence="5 6">
    <name type="scientific">Sphingomonas corticis</name>
    <dbReference type="NCBI Taxonomy" id="2722791"/>
    <lineage>
        <taxon>Bacteria</taxon>
        <taxon>Pseudomonadati</taxon>
        <taxon>Pseudomonadota</taxon>
        <taxon>Alphaproteobacteria</taxon>
        <taxon>Sphingomonadales</taxon>
        <taxon>Sphingomonadaceae</taxon>
        <taxon>Sphingomonas</taxon>
    </lineage>
</organism>
<accession>A0ABX1CS52</accession>
<protein>
    <submittedName>
        <fullName evidence="5">NAD(P)-dependent oxidoreductase</fullName>
    </submittedName>
</protein>
<keyword evidence="1" id="KW-0560">Oxidoreductase</keyword>
<dbReference type="InterPro" id="IPR013328">
    <property type="entry name" value="6PGD_dom2"/>
</dbReference>
<dbReference type="PANTHER" id="PTHR43060">
    <property type="entry name" value="3-HYDROXYISOBUTYRATE DEHYDROGENASE-LIKE 1, MITOCHONDRIAL-RELATED"/>
    <property type="match status" value="1"/>
</dbReference>
<dbReference type="InterPro" id="IPR029154">
    <property type="entry name" value="HIBADH-like_NADP-bd"/>
</dbReference>
<evidence type="ECO:0000313" key="5">
    <source>
        <dbReference type="EMBL" id="NJR80131.1"/>
    </source>
</evidence>
<dbReference type="InterPro" id="IPR008927">
    <property type="entry name" value="6-PGluconate_DH-like_C_sf"/>
</dbReference>
<evidence type="ECO:0000313" key="6">
    <source>
        <dbReference type="Proteomes" id="UP000732399"/>
    </source>
</evidence>
<keyword evidence="6" id="KW-1185">Reference proteome</keyword>
<feature type="domain" description="6-phosphogluconate dehydrogenase NADP-binding" evidence="3">
    <location>
        <begin position="2"/>
        <end position="154"/>
    </location>
</feature>
<dbReference type="InterPro" id="IPR006115">
    <property type="entry name" value="6PGDH_NADP-bd"/>
</dbReference>
<evidence type="ECO:0000256" key="2">
    <source>
        <dbReference type="ARBA" id="ARBA00023027"/>
    </source>
</evidence>
<comment type="caution">
    <text evidence="5">The sequence shown here is derived from an EMBL/GenBank/DDBJ whole genome shotgun (WGS) entry which is preliminary data.</text>
</comment>
<dbReference type="SUPFAM" id="SSF51735">
    <property type="entry name" value="NAD(P)-binding Rossmann-fold domains"/>
    <property type="match status" value="1"/>
</dbReference>
<dbReference type="Proteomes" id="UP000732399">
    <property type="component" value="Unassembled WGS sequence"/>
</dbReference>
<evidence type="ECO:0000256" key="1">
    <source>
        <dbReference type="ARBA" id="ARBA00023002"/>
    </source>
</evidence>
<dbReference type="Pfam" id="PF14833">
    <property type="entry name" value="NAD_binding_11"/>
    <property type="match status" value="1"/>
</dbReference>
<dbReference type="InterPro" id="IPR015815">
    <property type="entry name" value="HIBADH-related"/>
</dbReference>
<dbReference type="Gene3D" id="1.10.1040.10">
    <property type="entry name" value="N-(1-d-carboxylethyl)-l-norvaline Dehydrogenase, domain 2"/>
    <property type="match status" value="1"/>
</dbReference>
<dbReference type="InterPro" id="IPR036291">
    <property type="entry name" value="NAD(P)-bd_dom_sf"/>
</dbReference>
<evidence type="ECO:0000259" key="4">
    <source>
        <dbReference type="Pfam" id="PF14833"/>
    </source>
</evidence>
<name>A0ABX1CS52_9SPHN</name>
<keyword evidence="2" id="KW-0520">NAD</keyword>
<sequence length="279" mass="28368">MRIAFIGTGVMGAPMARHLAAAGHDVTVYNRTRARAEATGLAVADTPAAAAAGAAAVVACVGNDRDVEQVTLGADGAFAAMDDGAVFIDHTTVSAALAERLADARALVVDAPVSGGQAGAEAGRLAVMAGGSDAAVAAATPVMQAYAARIVHVGAAGAGQRTKMANQICIAGVLQGVAEAVRFAQKAGLDTDKVLDAISGGAAQSWQMVNRWPTMVKDEFDFGFAIDWMRKDLGLALAEGSRLGATLPMTALVDQFYAEVQAMGGGRQDTSALVRRLAK</sequence>
<dbReference type="EMBL" id="JAAVJH010000013">
    <property type="protein sequence ID" value="NJR80131.1"/>
    <property type="molecule type" value="Genomic_DNA"/>
</dbReference>
<gene>
    <name evidence="5" type="ORF">HBH26_16235</name>
</gene>
<feature type="domain" description="3-hydroxyisobutyrate dehydrogenase-like NAD-binding" evidence="4">
    <location>
        <begin position="157"/>
        <end position="276"/>
    </location>
</feature>
<dbReference type="PANTHER" id="PTHR43060:SF15">
    <property type="entry name" value="3-HYDROXYISOBUTYRATE DEHYDROGENASE-LIKE 1, MITOCHONDRIAL-RELATED"/>
    <property type="match status" value="1"/>
</dbReference>
<dbReference type="SUPFAM" id="SSF48179">
    <property type="entry name" value="6-phosphogluconate dehydrogenase C-terminal domain-like"/>
    <property type="match status" value="1"/>
</dbReference>
<proteinExistence type="predicted"/>
<reference evidence="5 6" key="1">
    <citation type="submission" date="2020-03" db="EMBL/GenBank/DDBJ databases">
        <authorList>
            <person name="Wang L."/>
            <person name="He N."/>
            <person name="Li Y."/>
            <person name="Fang Y."/>
            <person name="Zhang F."/>
        </authorList>
    </citation>
    <scope>NUCLEOTIDE SEQUENCE [LARGE SCALE GENOMIC DNA]</scope>
    <source>
        <strain evidence="5 6">36D10-4-7</strain>
    </source>
</reference>